<dbReference type="GO" id="GO:0007606">
    <property type="term" value="P:sensory perception of chemical stimulus"/>
    <property type="evidence" value="ECO:0007669"/>
    <property type="project" value="InterPro"/>
</dbReference>
<dbReference type="Proteomes" id="UP001432027">
    <property type="component" value="Unassembled WGS sequence"/>
</dbReference>
<dbReference type="Pfam" id="PF03125">
    <property type="entry name" value="Sre"/>
    <property type="match status" value="1"/>
</dbReference>
<protein>
    <recommendedName>
        <fullName evidence="5">G protein-coupled receptor</fullName>
    </recommendedName>
</protein>
<dbReference type="AlphaFoldDB" id="A0AAV5TRV6"/>
<accession>A0AAV5TRV6</accession>
<feature type="non-terminal residue" evidence="3">
    <location>
        <position position="1"/>
    </location>
</feature>
<feature type="transmembrane region" description="Helical" evidence="2">
    <location>
        <begin position="58"/>
        <end position="78"/>
    </location>
</feature>
<dbReference type="PANTHER" id="PTHR23128:SF132">
    <property type="entry name" value="SERPENTINE RECEPTOR, CLASS E (EPSILON)-RELATED"/>
    <property type="match status" value="1"/>
</dbReference>
<keyword evidence="2" id="KW-1133">Transmembrane helix</keyword>
<dbReference type="EMBL" id="BTSX01000004">
    <property type="protein sequence ID" value="GMS96917.1"/>
    <property type="molecule type" value="Genomic_DNA"/>
</dbReference>
<comment type="caution">
    <text evidence="3">The sequence shown here is derived from an EMBL/GenBank/DDBJ whole genome shotgun (WGS) entry which is preliminary data.</text>
</comment>
<sequence>RFLAIFVKTRGINTASRIMYKMLMAAEVCIMLTILIFVTLVIRITWRCSLFHPNFRRLITFLLANAYLYIFSRIPLIIHQERVFRLDLRDGANALEIILISASILRLYHALTIIFLYCATVVERICATIYMHNYELKKRLHISIVLRLLVVGISLFLALELTYVSKMKTLTKKVM</sequence>
<evidence type="ECO:0008006" key="5">
    <source>
        <dbReference type="Google" id="ProtNLM"/>
    </source>
</evidence>
<feature type="transmembrane region" description="Helical" evidence="2">
    <location>
        <begin position="23"/>
        <end position="46"/>
    </location>
</feature>
<gene>
    <name evidence="3" type="ORF">PENTCL1PPCAC_19092</name>
</gene>
<name>A0AAV5TRV6_9BILA</name>
<evidence type="ECO:0000256" key="2">
    <source>
        <dbReference type="SAM" id="Phobius"/>
    </source>
</evidence>
<feature type="transmembrane region" description="Helical" evidence="2">
    <location>
        <begin position="140"/>
        <end position="159"/>
    </location>
</feature>
<evidence type="ECO:0000313" key="4">
    <source>
        <dbReference type="Proteomes" id="UP001432027"/>
    </source>
</evidence>
<reference evidence="3" key="1">
    <citation type="submission" date="2023-10" db="EMBL/GenBank/DDBJ databases">
        <title>Genome assembly of Pristionchus species.</title>
        <authorList>
            <person name="Yoshida K."/>
            <person name="Sommer R.J."/>
        </authorList>
    </citation>
    <scope>NUCLEOTIDE SEQUENCE</scope>
    <source>
        <strain evidence="3">RS0144</strain>
    </source>
</reference>
<dbReference type="InterPro" id="IPR004151">
    <property type="entry name" value="7TM_GPCR_serpentine_rcpt_Sre"/>
</dbReference>
<keyword evidence="4" id="KW-1185">Reference proteome</keyword>
<comment type="similarity">
    <text evidence="1">Belongs to the nematode receptor-like protein sre family.</text>
</comment>
<organism evidence="3 4">
    <name type="scientific">Pristionchus entomophagus</name>
    <dbReference type="NCBI Taxonomy" id="358040"/>
    <lineage>
        <taxon>Eukaryota</taxon>
        <taxon>Metazoa</taxon>
        <taxon>Ecdysozoa</taxon>
        <taxon>Nematoda</taxon>
        <taxon>Chromadorea</taxon>
        <taxon>Rhabditida</taxon>
        <taxon>Rhabditina</taxon>
        <taxon>Diplogasteromorpha</taxon>
        <taxon>Diplogasteroidea</taxon>
        <taxon>Neodiplogasteridae</taxon>
        <taxon>Pristionchus</taxon>
    </lineage>
</organism>
<evidence type="ECO:0000313" key="3">
    <source>
        <dbReference type="EMBL" id="GMS96917.1"/>
    </source>
</evidence>
<dbReference type="GO" id="GO:0016020">
    <property type="term" value="C:membrane"/>
    <property type="evidence" value="ECO:0007669"/>
    <property type="project" value="InterPro"/>
</dbReference>
<keyword evidence="2" id="KW-0472">Membrane</keyword>
<feature type="transmembrane region" description="Helical" evidence="2">
    <location>
        <begin position="98"/>
        <end position="119"/>
    </location>
</feature>
<evidence type="ECO:0000256" key="1">
    <source>
        <dbReference type="ARBA" id="ARBA00006803"/>
    </source>
</evidence>
<proteinExistence type="inferred from homology"/>
<dbReference type="PANTHER" id="PTHR23128">
    <property type="entry name" value="SERPENTINE RECEPTOR, CLASS E (EPSILON)-RELATED"/>
    <property type="match status" value="1"/>
</dbReference>
<keyword evidence="2" id="KW-0812">Transmembrane</keyword>